<dbReference type="GeneID" id="26659825"/>
<keyword evidence="1" id="KW-1133">Transmembrane helix</keyword>
<sequence>MPGQPWPVLGSTALTLAVAASAGLVAALATFRAADKPPRRAAALVGVPVAVASLALWWVARYSAAYPFPDYGGLHVLAGWLALAFVVLAAQVGLAAYAFARWQLVAGPVAAFAAVTATWYYFLRIGGETDVLWLWAALAAPVLLAATALTVGIEYGARRAAGQVEA</sequence>
<dbReference type="EMBL" id="LN831302">
    <property type="protein sequence ID" value="CQH60434.1"/>
    <property type="molecule type" value="Genomic_DNA"/>
</dbReference>
<feature type="transmembrane region" description="Helical" evidence="1">
    <location>
        <begin position="134"/>
        <end position="153"/>
    </location>
</feature>
<feature type="transmembrane region" description="Helical" evidence="1">
    <location>
        <begin position="6"/>
        <end position="29"/>
    </location>
</feature>
<keyword evidence="3" id="KW-1185">Reference proteome</keyword>
<feature type="transmembrane region" description="Helical" evidence="1">
    <location>
        <begin position="104"/>
        <end position="122"/>
    </location>
</feature>
<evidence type="ECO:0000256" key="1">
    <source>
        <dbReference type="SAM" id="Phobius"/>
    </source>
</evidence>
<keyword evidence="1" id="KW-0472">Membrane</keyword>
<dbReference type="AlphaFoldDB" id="A0A0U5H5K6"/>
<protein>
    <submittedName>
        <fullName evidence="2">Uncharacterized protein</fullName>
    </submittedName>
</protein>
<keyword evidence="1" id="KW-0812">Transmembrane</keyword>
<feature type="transmembrane region" description="Helical" evidence="1">
    <location>
        <begin position="72"/>
        <end position="97"/>
    </location>
</feature>
<evidence type="ECO:0000313" key="3">
    <source>
        <dbReference type="Proteomes" id="UP000066737"/>
    </source>
</evidence>
<dbReference type="RefSeq" id="WP_059057574.1">
    <property type="nucleotide sequence ID" value="NZ_CEML01000001.1"/>
</dbReference>
<accession>A0A0U5H5K6</accession>
<proteinExistence type="predicted"/>
<name>A0A0U5H5K6_9EURY</name>
<evidence type="ECO:0000313" key="2">
    <source>
        <dbReference type="EMBL" id="CQH60434.1"/>
    </source>
</evidence>
<dbReference type="STRING" id="1407499.HHUB_3210"/>
<gene>
    <name evidence="2" type="ORF">HHUB_3210</name>
</gene>
<organism evidence="2 3">
    <name type="scientific">Halobacterium hubeiense</name>
    <dbReference type="NCBI Taxonomy" id="1407499"/>
    <lineage>
        <taxon>Archaea</taxon>
        <taxon>Methanobacteriati</taxon>
        <taxon>Methanobacteriota</taxon>
        <taxon>Stenosarchaea group</taxon>
        <taxon>Halobacteria</taxon>
        <taxon>Halobacteriales</taxon>
        <taxon>Halobacteriaceae</taxon>
        <taxon>Halobacterium</taxon>
    </lineage>
</organism>
<feature type="transmembrane region" description="Helical" evidence="1">
    <location>
        <begin position="41"/>
        <end position="60"/>
    </location>
</feature>
<reference evidence="3" key="1">
    <citation type="journal article" date="2016" name="Environ. Microbiol.">
        <title>The complete genome of a viable archaeum isolated from 123-million-year-old rock salt.</title>
        <authorList>
            <person name="Jaakkola S.T."/>
            <person name="Pfeiffer F."/>
            <person name="Ravantti J.J."/>
            <person name="Guo Q."/>
            <person name="Liu Y."/>
            <person name="Chen X."/>
            <person name="Ma H."/>
            <person name="Yang C."/>
            <person name="Oksanen H.M."/>
            <person name="Bamford D.H."/>
        </authorList>
    </citation>
    <scope>NUCLEOTIDE SEQUENCE</scope>
    <source>
        <strain evidence="3">JI20-1</strain>
    </source>
</reference>
<dbReference type="KEGG" id="hhb:Hhub_3210"/>
<dbReference type="Proteomes" id="UP000066737">
    <property type="component" value="Chromosome I"/>
</dbReference>